<dbReference type="Proteomes" id="UP000215335">
    <property type="component" value="Unassembled WGS sequence"/>
</dbReference>
<evidence type="ECO:0000313" key="2">
    <source>
        <dbReference type="Proteomes" id="UP000215335"/>
    </source>
</evidence>
<dbReference type="EMBL" id="NNAY01004359">
    <property type="protein sequence ID" value="OXU18004.1"/>
    <property type="molecule type" value="Genomic_DNA"/>
</dbReference>
<keyword evidence="2" id="KW-1185">Reference proteome</keyword>
<reference evidence="1 2" key="1">
    <citation type="journal article" date="2017" name="Curr. Biol.">
        <title>The Evolution of Venom by Co-option of Single-Copy Genes.</title>
        <authorList>
            <person name="Martinson E.O."/>
            <person name="Mrinalini"/>
            <person name="Kelkar Y.D."/>
            <person name="Chang C.H."/>
            <person name="Werren J.H."/>
        </authorList>
    </citation>
    <scope>NUCLEOTIDE SEQUENCE [LARGE SCALE GENOMIC DNA]</scope>
    <source>
        <strain evidence="1 2">Alberta</strain>
        <tissue evidence="1">Whole body</tissue>
    </source>
</reference>
<comment type="caution">
    <text evidence="1">The sequence shown here is derived from an EMBL/GenBank/DDBJ whole genome shotgun (WGS) entry which is preliminary data.</text>
</comment>
<evidence type="ECO:0000313" key="1">
    <source>
        <dbReference type="EMBL" id="OXU18004.1"/>
    </source>
</evidence>
<protein>
    <submittedName>
        <fullName evidence="1">Uncharacterized protein</fullName>
    </submittedName>
</protein>
<sequence length="118" mass="13434">MEFDRGQPKLTRLPVIHTRQRGALYFSRASSTFFNLEPTSSAALDQQMRTSEPGDERKVIGSPLRSGIRAPYVRIAATVLCPFTEIRRPIACRFYGPSTMRVVFAEKKQTLYATYETK</sequence>
<proteinExistence type="predicted"/>
<accession>A0A232EI39</accession>
<name>A0A232EI39_9HYME</name>
<organism evidence="1 2">
    <name type="scientific">Trichomalopsis sarcophagae</name>
    <dbReference type="NCBI Taxonomy" id="543379"/>
    <lineage>
        <taxon>Eukaryota</taxon>
        <taxon>Metazoa</taxon>
        <taxon>Ecdysozoa</taxon>
        <taxon>Arthropoda</taxon>
        <taxon>Hexapoda</taxon>
        <taxon>Insecta</taxon>
        <taxon>Pterygota</taxon>
        <taxon>Neoptera</taxon>
        <taxon>Endopterygota</taxon>
        <taxon>Hymenoptera</taxon>
        <taxon>Apocrita</taxon>
        <taxon>Proctotrupomorpha</taxon>
        <taxon>Chalcidoidea</taxon>
        <taxon>Pteromalidae</taxon>
        <taxon>Pteromalinae</taxon>
        <taxon>Trichomalopsis</taxon>
    </lineage>
</organism>
<gene>
    <name evidence="1" type="ORF">TSAR_012179</name>
</gene>
<dbReference type="AlphaFoldDB" id="A0A232EI39"/>